<keyword evidence="4" id="KW-0812">Transmembrane</keyword>
<dbReference type="SMART" id="SM00304">
    <property type="entry name" value="HAMP"/>
    <property type="match status" value="2"/>
</dbReference>
<evidence type="ECO:0000313" key="8">
    <source>
        <dbReference type="EMBL" id="SFB42997.1"/>
    </source>
</evidence>
<comment type="similarity">
    <text evidence="2">Belongs to the methyl-accepting chemotaxis (MCP) protein family.</text>
</comment>
<keyword evidence="3" id="KW-0807">Transducer</keyword>
<feature type="domain" description="T-SNARE coiled-coil homology" evidence="6">
    <location>
        <begin position="422"/>
        <end position="484"/>
    </location>
</feature>
<evidence type="ECO:0000256" key="3">
    <source>
        <dbReference type="PROSITE-ProRule" id="PRU00284"/>
    </source>
</evidence>
<feature type="transmembrane region" description="Helical" evidence="4">
    <location>
        <begin position="176"/>
        <end position="198"/>
    </location>
</feature>
<feature type="domain" description="HAMP" evidence="7">
    <location>
        <begin position="200"/>
        <end position="252"/>
    </location>
</feature>
<keyword evidence="4" id="KW-0472">Membrane</keyword>
<organism evidence="8 9">
    <name type="scientific">Clostridium frigidicarnis</name>
    <dbReference type="NCBI Taxonomy" id="84698"/>
    <lineage>
        <taxon>Bacteria</taxon>
        <taxon>Bacillati</taxon>
        <taxon>Bacillota</taxon>
        <taxon>Clostridia</taxon>
        <taxon>Eubacteriales</taxon>
        <taxon>Clostridiaceae</taxon>
        <taxon>Clostridium</taxon>
    </lineage>
</organism>
<dbReference type="SUPFAM" id="SSF58104">
    <property type="entry name" value="Methyl-accepting chemotaxis protein (MCP) signaling domain"/>
    <property type="match status" value="2"/>
</dbReference>
<dbReference type="CDD" id="cd06225">
    <property type="entry name" value="HAMP"/>
    <property type="match status" value="1"/>
</dbReference>
<protein>
    <submittedName>
        <fullName evidence="8">Methyl-accepting chemotaxis protein</fullName>
    </submittedName>
</protein>
<evidence type="ECO:0000259" key="6">
    <source>
        <dbReference type="PROSITE" id="PS50192"/>
    </source>
</evidence>
<accession>A0A1I1AYR6</accession>
<dbReference type="SUPFAM" id="SSF158472">
    <property type="entry name" value="HAMP domain-like"/>
    <property type="match status" value="1"/>
</dbReference>
<evidence type="ECO:0000259" key="5">
    <source>
        <dbReference type="PROSITE" id="PS50111"/>
    </source>
</evidence>
<dbReference type="Pfam" id="PF18947">
    <property type="entry name" value="HAMP_2"/>
    <property type="match status" value="1"/>
</dbReference>
<dbReference type="PRINTS" id="PR00260">
    <property type="entry name" value="CHEMTRNSDUCR"/>
</dbReference>
<dbReference type="SMART" id="SM00283">
    <property type="entry name" value="MA"/>
    <property type="match status" value="1"/>
</dbReference>
<dbReference type="GO" id="GO:0006935">
    <property type="term" value="P:chemotaxis"/>
    <property type="evidence" value="ECO:0007669"/>
    <property type="project" value="UniProtKB-KW"/>
</dbReference>
<gene>
    <name evidence="8" type="ORF">SAMN04488528_105313</name>
</gene>
<dbReference type="EMBL" id="FOKI01000053">
    <property type="protein sequence ID" value="SFB42997.1"/>
    <property type="molecule type" value="Genomic_DNA"/>
</dbReference>
<dbReference type="STRING" id="84698.SAMN04488528_105313"/>
<dbReference type="Proteomes" id="UP000198619">
    <property type="component" value="Unassembled WGS sequence"/>
</dbReference>
<dbReference type="GO" id="GO:0004888">
    <property type="term" value="F:transmembrane signaling receptor activity"/>
    <property type="evidence" value="ECO:0007669"/>
    <property type="project" value="InterPro"/>
</dbReference>
<evidence type="ECO:0000256" key="1">
    <source>
        <dbReference type="ARBA" id="ARBA00022500"/>
    </source>
</evidence>
<dbReference type="InterPro" id="IPR051310">
    <property type="entry name" value="MCP_chemotaxis"/>
</dbReference>
<dbReference type="GO" id="GO:0007165">
    <property type="term" value="P:signal transduction"/>
    <property type="evidence" value="ECO:0007669"/>
    <property type="project" value="UniProtKB-KW"/>
</dbReference>
<dbReference type="InterPro" id="IPR004090">
    <property type="entry name" value="Chemotax_Me-accpt_rcpt"/>
</dbReference>
<feature type="domain" description="HAMP" evidence="7">
    <location>
        <begin position="329"/>
        <end position="381"/>
    </location>
</feature>
<dbReference type="InterPro" id="IPR000727">
    <property type="entry name" value="T_SNARE_dom"/>
</dbReference>
<dbReference type="GO" id="GO:0005886">
    <property type="term" value="C:plasma membrane"/>
    <property type="evidence" value="ECO:0007669"/>
    <property type="project" value="TreeGrafter"/>
</dbReference>
<dbReference type="Gene3D" id="1.20.120.1530">
    <property type="match status" value="1"/>
</dbReference>
<keyword evidence="4" id="KW-1133">Transmembrane helix</keyword>
<dbReference type="InterPro" id="IPR024478">
    <property type="entry name" value="HlyB_4HB_MCP"/>
</dbReference>
<dbReference type="Pfam" id="PF12729">
    <property type="entry name" value="4HB_MCP_1"/>
    <property type="match status" value="1"/>
</dbReference>
<dbReference type="PROSITE" id="PS50111">
    <property type="entry name" value="CHEMOTAXIS_TRANSDUC_2"/>
    <property type="match status" value="1"/>
</dbReference>
<dbReference type="Pfam" id="PF00015">
    <property type="entry name" value="MCPsignal"/>
    <property type="match status" value="1"/>
</dbReference>
<dbReference type="Pfam" id="PF00672">
    <property type="entry name" value="HAMP"/>
    <property type="match status" value="1"/>
</dbReference>
<keyword evidence="9" id="KW-1185">Reference proteome</keyword>
<dbReference type="AlphaFoldDB" id="A0A1I1AYR6"/>
<name>A0A1I1AYR6_9CLOT</name>
<feature type="domain" description="Methyl-accepting transducer" evidence="5">
    <location>
        <begin position="431"/>
        <end position="660"/>
    </location>
</feature>
<dbReference type="PROSITE" id="PS50885">
    <property type="entry name" value="HAMP"/>
    <property type="match status" value="2"/>
</dbReference>
<dbReference type="Gene3D" id="1.10.287.950">
    <property type="entry name" value="Methyl-accepting chemotaxis protein"/>
    <property type="match status" value="1"/>
</dbReference>
<reference evidence="8 9" key="1">
    <citation type="submission" date="2016-10" db="EMBL/GenBank/DDBJ databases">
        <authorList>
            <person name="de Groot N.N."/>
        </authorList>
    </citation>
    <scope>NUCLEOTIDE SEQUENCE [LARGE SCALE GENOMIC DNA]</scope>
    <source>
        <strain evidence="8 9">DSM 12271</strain>
    </source>
</reference>
<sequence length="677" mass="75217">MFYFVIMMCISLLTGFISFMSLNTANNMGLNYFENQMKPVVNVSRLTNDFQKSRISIRDVVMEDSVDEINKKVQMCKEYDSKITEDVDTLEDGINDERLLDNFKNIKSSLEAYENERNVAFGYLQNNERAKAMDVLNNNATPKVNEVDKYVNELYNEISQYSEEALTENQAKAKKLLYATIGVMISSLVAAMILGLILSRRITKPLKKLVDISKEVAKGNVDVEFEFDGKNEIGDLYSALRLIVENIKKKSNVAYNISNGKLESIDVSGEKDILSKALNDVVENLSSLVGESGALIEAVNKGDLKIRANNEEIKGSYLEILEGMNQILDSALEPVNEAIDVLQEFSKGNLDVSVKGDYKGEHAKIKEALNSTINKISFYISEISRVTNELSNRNLDVKIKGNFLGSFKEIEVSLLTIVNYYNDIFKQIQSSIKEISYGVENVNSVALNVSHGVSEQASAIEEITASISEITEQIKATSNAIQEANSLSINLISSASSVEVKVKEVMVSMEDIDVSSNNIYKIIKIINEIAFQTNILSLNATIEATKAGEYGKSFAVVAEEVRKLSERSAEAVKESSKLIEDTISKVQVSKNAVSETTTSIEDILNKEKNIGELLNHISETSKVQATNIEQINLAITEVSKVTEQNANNSESTASYTEEVLKETNQLKEVVDTFKLKK</sequence>
<evidence type="ECO:0000256" key="2">
    <source>
        <dbReference type="ARBA" id="ARBA00029447"/>
    </source>
</evidence>
<evidence type="ECO:0000259" key="7">
    <source>
        <dbReference type="PROSITE" id="PS50885"/>
    </source>
</evidence>
<dbReference type="PANTHER" id="PTHR43531">
    <property type="entry name" value="PROTEIN ICFG"/>
    <property type="match status" value="1"/>
</dbReference>
<evidence type="ECO:0000313" key="9">
    <source>
        <dbReference type="Proteomes" id="UP000198619"/>
    </source>
</evidence>
<proteinExistence type="inferred from homology"/>
<dbReference type="InterPro" id="IPR003660">
    <property type="entry name" value="HAMP_dom"/>
</dbReference>
<dbReference type="InterPro" id="IPR004089">
    <property type="entry name" value="MCPsignal_dom"/>
</dbReference>
<dbReference type="PROSITE" id="PS50192">
    <property type="entry name" value="T_SNARE"/>
    <property type="match status" value="1"/>
</dbReference>
<dbReference type="PANTHER" id="PTHR43531:SF11">
    <property type="entry name" value="METHYL-ACCEPTING CHEMOTAXIS PROTEIN 3"/>
    <property type="match status" value="1"/>
</dbReference>
<keyword evidence="1" id="KW-0145">Chemotaxis</keyword>
<evidence type="ECO:0000256" key="4">
    <source>
        <dbReference type="SAM" id="Phobius"/>
    </source>
</evidence>